<dbReference type="EMBL" id="JAHWQX010000003">
    <property type="protein sequence ID" value="MBW3098050.1"/>
    <property type="molecule type" value="Genomic_DNA"/>
</dbReference>
<evidence type="ECO:0000313" key="4">
    <source>
        <dbReference type="EMBL" id="MBW3098050.1"/>
    </source>
</evidence>
<organism evidence="4 5">
    <name type="scientific">Pseudohoeflea coraliihabitans</name>
    <dbReference type="NCBI Taxonomy" id="2860393"/>
    <lineage>
        <taxon>Bacteria</taxon>
        <taxon>Pseudomonadati</taxon>
        <taxon>Pseudomonadota</taxon>
        <taxon>Alphaproteobacteria</taxon>
        <taxon>Hyphomicrobiales</taxon>
        <taxon>Rhizobiaceae</taxon>
        <taxon>Pseudohoeflea</taxon>
    </lineage>
</organism>
<reference evidence="4" key="1">
    <citation type="submission" date="2021-07" db="EMBL/GenBank/DDBJ databases">
        <title>Pseudohoeflea marina sp. nov. a polyhydroxyalcanoate-producing bacterium.</title>
        <authorList>
            <person name="Zheng W."/>
            <person name="Yu S."/>
            <person name="Huang Y."/>
        </authorList>
    </citation>
    <scope>NUCLEOTIDE SEQUENCE</scope>
    <source>
        <strain evidence="4">DP4N28-3</strain>
    </source>
</reference>
<sequence>MRLALILAFLLAIAAAPGSPALARTSAHCAQLADKLAAVSELGGNAQADARYRRYAEAVRRQENALRQLEQDRRASGCGTGSLLIVGGPQAATCRRLEATDRKMQANLRALERKRDSYDRANSAIVRRRIETAMLASDCGLPGASEPPREVTASISGEVENRPRIDAEPRTQPGTNSNIIDMQNGARFLDDSGGQMASTRGSDSTLRLRIERRSPYGGNLRTLCVRTCDGYYFPISSAATSMDFARDARACQMMCPGTPTELYFHSVRGQDSEDMVSVATHRPYTDLPAAFRYRDTKAAPVAGCSCNMKAFHNEMQRREALITGQDRSETASRVPVPASRPDPGEDPETIANGQAGFDSRTIAAITAASQTDRPAPGKPRPVRIVGPAFLPESSERLDFTANTETVEDLFR</sequence>
<dbReference type="InterPro" id="IPR021293">
    <property type="entry name" value="DUF2865"/>
</dbReference>
<evidence type="ECO:0000256" key="1">
    <source>
        <dbReference type="SAM" id="Coils"/>
    </source>
</evidence>
<name>A0ABS6WQ54_9HYPH</name>
<keyword evidence="5" id="KW-1185">Reference proteome</keyword>
<comment type="caution">
    <text evidence="4">The sequence shown here is derived from an EMBL/GenBank/DDBJ whole genome shotgun (WGS) entry which is preliminary data.</text>
</comment>
<dbReference type="Pfam" id="PF11064">
    <property type="entry name" value="DUF2865"/>
    <property type="match status" value="1"/>
</dbReference>
<feature type="coiled-coil region" evidence="1">
    <location>
        <begin position="45"/>
        <end position="114"/>
    </location>
</feature>
<accession>A0ABS6WQ54</accession>
<keyword evidence="3" id="KW-0732">Signal</keyword>
<evidence type="ECO:0000256" key="2">
    <source>
        <dbReference type="SAM" id="MobiDB-lite"/>
    </source>
</evidence>
<proteinExistence type="predicted"/>
<keyword evidence="1" id="KW-0175">Coiled coil</keyword>
<gene>
    <name evidence="4" type="ORF">KY465_12230</name>
</gene>
<feature type="signal peptide" evidence="3">
    <location>
        <begin position="1"/>
        <end position="23"/>
    </location>
</feature>
<evidence type="ECO:0000256" key="3">
    <source>
        <dbReference type="SAM" id="SignalP"/>
    </source>
</evidence>
<feature type="region of interest" description="Disordered" evidence="2">
    <location>
        <begin position="323"/>
        <end position="411"/>
    </location>
</feature>
<feature type="chain" id="PRO_5046386644" evidence="3">
    <location>
        <begin position="24"/>
        <end position="411"/>
    </location>
</feature>
<protein>
    <submittedName>
        <fullName evidence="4">DUF2865 domain-containing protein</fullName>
    </submittedName>
</protein>
<evidence type="ECO:0000313" key="5">
    <source>
        <dbReference type="Proteomes" id="UP001430804"/>
    </source>
</evidence>
<dbReference type="RefSeq" id="WP_219201989.1">
    <property type="nucleotide sequence ID" value="NZ_JAHWQX010000003.1"/>
</dbReference>
<dbReference type="Proteomes" id="UP001430804">
    <property type="component" value="Unassembled WGS sequence"/>
</dbReference>